<dbReference type="NCBIfam" id="TIGR02681">
    <property type="entry name" value="phage_pRha"/>
    <property type="match status" value="1"/>
</dbReference>
<organism evidence="2 3">
    <name type="scientific">Acetobacterium wieringae</name>
    <dbReference type="NCBI Taxonomy" id="52694"/>
    <lineage>
        <taxon>Bacteria</taxon>
        <taxon>Bacillati</taxon>
        <taxon>Bacillota</taxon>
        <taxon>Clostridia</taxon>
        <taxon>Eubacteriales</taxon>
        <taxon>Eubacteriaceae</taxon>
        <taxon>Acetobacterium</taxon>
    </lineage>
</organism>
<dbReference type="InterPro" id="IPR005039">
    <property type="entry name" value="Ant_C"/>
</dbReference>
<evidence type="ECO:0000313" key="2">
    <source>
        <dbReference type="EMBL" id="TYC85563.1"/>
    </source>
</evidence>
<accession>A0A5D0WND8</accession>
<dbReference type="InterPro" id="IPR014054">
    <property type="entry name" value="Phage_regulatory_Rha"/>
</dbReference>
<dbReference type="Pfam" id="PF09669">
    <property type="entry name" value="Phage_pRha"/>
    <property type="match status" value="1"/>
</dbReference>
<feature type="domain" description="Antirepressor protein C-terminal" evidence="1">
    <location>
        <begin position="138"/>
        <end position="245"/>
    </location>
</feature>
<protein>
    <recommendedName>
        <fullName evidence="1">Antirepressor protein C-terminal domain-containing protein</fullName>
    </recommendedName>
</protein>
<comment type="caution">
    <text evidence="2">The sequence shown here is derived from an EMBL/GenBank/DDBJ whole genome shotgun (WGS) entry which is preliminary data.</text>
</comment>
<dbReference type="Proteomes" id="UP000322619">
    <property type="component" value="Unassembled WGS sequence"/>
</dbReference>
<gene>
    <name evidence="2" type="ORF">FXB42_09325</name>
</gene>
<dbReference type="Pfam" id="PF03374">
    <property type="entry name" value="ANT"/>
    <property type="match status" value="1"/>
</dbReference>
<evidence type="ECO:0000313" key="3">
    <source>
        <dbReference type="Proteomes" id="UP000322619"/>
    </source>
</evidence>
<name>A0A5D0WND8_9FIRM</name>
<evidence type="ECO:0000259" key="1">
    <source>
        <dbReference type="Pfam" id="PF03374"/>
    </source>
</evidence>
<dbReference type="GO" id="GO:0003677">
    <property type="term" value="F:DNA binding"/>
    <property type="evidence" value="ECO:0007669"/>
    <property type="project" value="InterPro"/>
</dbReference>
<sequence>MNDLINIENKDGLLLVSSREIAERFGKEHYHVVDAIDNKIKNLTHENPGVKISELFIESYFDHKGNNYKEYHLTRDGFSFIAMGFTGSKADVWRLKYIAAFNQMEYEIKRMNQPQGEELLALAVLHAQKVIEEKESLLNDQKPKVLLADAITANESSISIRELAIILKQNGVDTGEIRLFEWMRTNRYLTKRRGKENSLPTQRSLEMGILEIALIPYTRKCGADDTYKKPMVTVKGQKYFLNKFLGEGARGQGGRNKDMARVLPQS</sequence>
<dbReference type="AlphaFoldDB" id="A0A5D0WND8"/>
<dbReference type="RefSeq" id="WP_148637592.1">
    <property type="nucleotide sequence ID" value="NZ_VSLA01000014.1"/>
</dbReference>
<reference evidence="2 3" key="1">
    <citation type="submission" date="2019-08" db="EMBL/GenBank/DDBJ databases">
        <title>Isolation and enrichment of carboxydotrophic bacteria from anaerobic sludge for the production of bio-based chemicals from syngas.</title>
        <authorList>
            <person name="Antares A.L."/>
            <person name="Moreira J."/>
            <person name="Diender M."/>
            <person name="Parshina S.N."/>
            <person name="Stams A.J.M."/>
            <person name="Alves M."/>
            <person name="Alves J.I."/>
            <person name="Sousa D.Z."/>
        </authorList>
    </citation>
    <scope>NUCLEOTIDE SEQUENCE [LARGE SCALE GENOMIC DNA]</scope>
    <source>
        <strain evidence="2 3">JM</strain>
    </source>
</reference>
<dbReference type="EMBL" id="VSLA01000014">
    <property type="protein sequence ID" value="TYC85563.1"/>
    <property type="molecule type" value="Genomic_DNA"/>
</dbReference>
<proteinExistence type="predicted"/>